<dbReference type="Proteomes" id="UP000674143">
    <property type="component" value="Unassembled WGS sequence"/>
</dbReference>
<dbReference type="GeneID" id="92362695"/>
<name>A0A836KT42_9TRYP</name>
<accession>A0A836KT42</accession>
<sequence>MRAGGHTEAAVRCHCMVGKLPIHHADHCRSTQVHLRPYSSYLDSRRQRGELWCAHVMFRITVPICTRCAYVSSYRKGSKP</sequence>
<comment type="caution">
    <text evidence="1">The sequence shown here is derived from an EMBL/GenBank/DDBJ whole genome shotgun (WGS) entry which is preliminary data.</text>
</comment>
<evidence type="ECO:0000313" key="1">
    <source>
        <dbReference type="EMBL" id="KAG5481775.1"/>
    </source>
</evidence>
<keyword evidence="2" id="KW-1185">Reference proteome</keyword>
<dbReference type="EMBL" id="JAFHLR010000017">
    <property type="protein sequence ID" value="KAG5481775.1"/>
    <property type="molecule type" value="Genomic_DNA"/>
</dbReference>
<dbReference type="KEGG" id="loi:92362695"/>
<dbReference type="RefSeq" id="XP_067064135.1">
    <property type="nucleotide sequence ID" value="XM_067208761.1"/>
</dbReference>
<reference evidence="2" key="2">
    <citation type="journal article" date="2021" name="Sci. Data">
        <title>Chromosome-scale genome sequencing, assembly and annotation of six genomes from subfamily Leishmaniinae.</title>
        <authorList>
            <person name="Almutairi H."/>
            <person name="Urbaniak M.D."/>
            <person name="Bates M.D."/>
            <person name="Jariyapan N."/>
            <person name="Kwakye-Nuako G."/>
            <person name="Thomaz Soccol V."/>
            <person name="Al-Salem W.S."/>
            <person name="Dillon R.J."/>
            <person name="Bates P.A."/>
            <person name="Gatherer D."/>
        </authorList>
    </citation>
    <scope>NUCLEOTIDE SEQUENCE [LARGE SCALE GENOMIC DNA]</scope>
</reference>
<proteinExistence type="predicted"/>
<protein>
    <submittedName>
        <fullName evidence="1">Uncharacterized protein</fullName>
    </submittedName>
</protein>
<organism evidence="1 2">
    <name type="scientific">Leishmania orientalis</name>
    <dbReference type="NCBI Taxonomy" id="2249476"/>
    <lineage>
        <taxon>Eukaryota</taxon>
        <taxon>Discoba</taxon>
        <taxon>Euglenozoa</taxon>
        <taxon>Kinetoplastea</taxon>
        <taxon>Metakinetoplastina</taxon>
        <taxon>Trypanosomatida</taxon>
        <taxon>Trypanosomatidae</taxon>
        <taxon>Leishmaniinae</taxon>
        <taxon>Leishmania</taxon>
    </lineage>
</organism>
<gene>
    <name evidence="1" type="ORF">LSCM4_06850</name>
</gene>
<reference evidence="2" key="1">
    <citation type="journal article" date="2021" name="Microbiol. Resour. Announc.">
        <title>LGAAP: Leishmaniinae Genome Assembly and Annotation Pipeline.</title>
        <authorList>
            <person name="Almutairi H."/>
            <person name="Urbaniak M.D."/>
            <person name="Bates M.D."/>
            <person name="Jariyapan N."/>
            <person name="Kwakye-Nuako G."/>
            <person name="Thomaz-Soccol V."/>
            <person name="Al-Salem W.S."/>
            <person name="Dillon R.J."/>
            <person name="Bates P.A."/>
            <person name="Gatherer D."/>
        </authorList>
    </citation>
    <scope>NUCLEOTIDE SEQUENCE [LARGE SCALE GENOMIC DNA]</scope>
</reference>
<evidence type="ECO:0000313" key="2">
    <source>
        <dbReference type="Proteomes" id="UP000674143"/>
    </source>
</evidence>
<dbReference type="AlphaFoldDB" id="A0A836KT42"/>